<keyword evidence="4" id="KW-1185">Reference proteome</keyword>
<dbReference type="InterPro" id="IPR036291">
    <property type="entry name" value="NAD(P)-bd_dom_sf"/>
</dbReference>
<evidence type="ECO:0000313" key="3">
    <source>
        <dbReference type="EMBL" id="SDO88018.1"/>
    </source>
</evidence>
<organism evidence="3 4">
    <name type="scientific">Nakamurella panacisegetis</name>
    <dbReference type="NCBI Taxonomy" id="1090615"/>
    <lineage>
        <taxon>Bacteria</taxon>
        <taxon>Bacillati</taxon>
        <taxon>Actinomycetota</taxon>
        <taxon>Actinomycetes</taxon>
        <taxon>Nakamurellales</taxon>
        <taxon>Nakamurellaceae</taxon>
        <taxon>Nakamurella</taxon>
    </lineage>
</organism>
<dbReference type="Gene3D" id="3.40.50.720">
    <property type="entry name" value="NAD(P)-binding Rossmann-like Domain"/>
    <property type="match status" value="1"/>
</dbReference>
<dbReference type="STRING" id="1090615.SAMN04515671_2216"/>
<proteinExistence type="predicted"/>
<accession>A0A1H0N5V6</accession>
<dbReference type="Proteomes" id="UP000198741">
    <property type="component" value="Chromosome I"/>
</dbReference>
<dbReference type="InterPro" id="IPR000683">
    <property type="entry name" value="Gfo/Idh/MocA-like_OxRdtase_N"/>
</dbReference>
<dbReference type="PANTHER" id="PTHR43249:SF1">
    <property type="entry name" value="D-GLUCOSIDE 3-DEHYDROGENASE"/>
    <property type="match status" value="1"/>
</dbReference>
<dbReference type="Gene3D" id="3.30.360.10">
    <property type="entry name" value="Dihydrodipicolinate Reductase, domain 2"/>
    <property type="match status" value="1"/>
</dbReference>
<dbReference type="SUPFAM" id="SSF55347">
    <property type="entry name" value="Glyceraldehyde-3-phosphate dehydrogenase-like, C-terminal domain"/>
    <property type="match status" value="1"/>
</dbReference>
<evidence type="ECO:0000259" key="2">
    <source>
        <dbReference type="Pfam" id="PF22725"/>
    </source>
</evidence>
<dbReference type="GO" id="GO:0000166">
    <property type="term" value="F:nucleotide binding"/>
    <property type="evidence" value="ECO:0007669"/>
    <property type="project" value="InterPro"/>
</dbReference>
<dbReference type="EMBL" id="LT629710">
    <property type="protein sequence ID" value="SDO88018.1"/>
    <property type="molecule type" value="Genomic_DNA"/>
</dbReference>
<sequence length="348" mass="38296">MTALRIALVGCGDISAVHLDAIAAHGDAELVAVCDVERSRLTAASQRWDVTPYPGFESMLEAERPDVVHICTPHAQHAAMTTAALRRNVNVLVEKPVATSMADAQEVQRAAEGGSAIVGVCYQNRYNNTSQALRSLIDTGALGALRGGRASVDWFRDNSYYERRPWRGTWAEGGGGVLINQSIHTLDLLQWFLGEVVDVRGQASRLTLDDPVEVEDTASIVLRHRGGAGSIFQATNSYIDNAPVMIELLADRATVRLENDLTVTYTDGQTLFVAADGIATGEKAYWGLSHERLIDDFYRHVRRRRPFWIDPAAAMETLRIVTDVYAQSDLARRRPGRWPGASLDRVAR</sequence>
<dbReference type="SUPFAM" id="SSF51735">
    <property type="entry name" value="NAD(P)-binding Rossmann-fold domains"/>
    <property type="match status" value="1"/>
</dbReference>
<feature type="domain" description="Gfo/Idh/MocA-like oxidoreductase N-terminal" evidence="1">
    <location>
        <begin position="4"/>
        <end position="120"/>
    </location>
</feature>
<dbReference type="AlphaFoldDB" id="A0A1H0N5V6"/>
<name>A0A1H0N5V6_9ACTN</name>
<dbReference type="Pfam" id="PF22725">
    <property type="entry name" value="GFO_IDH_MocA_C3"/>
    <property type="match status" value="1"/>
</dbReference>
<dbReference type="Pfam" id="PF01408">
    <property type="entry name" value="GFO_IDH_MocA"/>
    <property type="match status" value="1"/>
</dbReference>
<gene>
    <name evidence="3" type="ORF">SAMN04515671_2216</name>
</gene>
<dbReference type="InterPro" id="IPR055170">
    <property type="entry name" value="GFO_IDH_MocA-like_dom"/>
</dbReference>
<evidence type="ECO:0000313" key="4">
    <source>
        <dbReference type="Proteomes" id="UP000198741"/>
    </source>
</evidence>
<protein>
    <submittedName>
        <fullName evidence="3">Predicted dehydrogenase</fullName>
    </submittedName>
</protein>
<dbReference type="InterPro" id="IPR052515">
    <property type="entry name" value="Gfo/Idh/MocA_Oxidoreductase"/>
</dbReference>
<reference evidence="3 4" key="1">
    <citation type="submission" date="2016-10" db="EMBL/GenBank/DDBJ databases">
        <authorList>
            <person name="de Groot N.N."/>
        </authorList>
    </citation>
    <scope>NUCLEOTIDE SEQUENCE [LARGE SCALE GENOMIC DNA]</scope>
    <source>
        <strain evidence="4">P4-7,KCTC 19426,CECT 7604</strain>
    </source>
</reference>
<dbReference type="RefSeq" id="WP_090475999.1">
    <property type="nucleotide sequence ID" value="NZ_LT629710.1"/>
</dbReference>
<feature type="domain" description="GFO/IDH/MocA-like oxidoreductase" evidence="2">
    <location>
        <begin position="131"/>
        <end position="254"/>
    </location>
</feature>
<dbReference type="PANTHER" id="PTHR43249">
    <property type="entry name" value="UDP-N-ACETYL-2-AMINO-2-DEOXY-D-GLUCURONATE OXIDASE"/>
    <property type="match status" value="1"/>
</dbReference>
<evidence type="ECO:0000259" key="1">
    <source>
        <dbReference type="Pfam" id="PF01408"/>
    </source>
</evidence>
<dbReference type="OrthoDB" id="9815825at2"/>